<keyword evidence="2" id="KW-1133">Transmembrane helix</keyword>
<keyword evidence="2" id="KW-0812">Transmembrane</keyword>
<feature type="region of interest" description="Disordered" evidence="1">
    <location>
        <begin position="1"/>
        <end position="34"/>
    </location>
</feature>
<name>Q5N7S9_ORYSJ</name>
<evidence type="ECO:0000256" key="2">
    <source>
        <dbReference type="SAM" id="Phobius"/>
    </source>
</evidence>
<organism evidence="4">
    <name type="scientific">Oryza sativa subsp. japonica</name>
    <name type="common">Rice</name>
    <dbReference type="NCBI Taxonomy" id="39947"/>
    <lineage>
        <taxon>Eukaryota</taxon>
        <taxon>Viridiplantae</taxon>
        <taxon>Streptophyta</taxon>
        <taxon>Embryophyta</taxon>
        <taxon>Tracheophyta</taxon>
        <taxon>Spermatophyta</taxon>
        <taxon>Magnoliopsida</taxon>
        <taxon>Liliopsida</taxon>
        <taxon>Poales</taxon>
        <taxon>Poaceae</taxon>
        <taxon>BOP clade</taxon>
        <taxon>Oryzoideae</taxon>
        <taxon>Oryzeae</taxon>
        <taxon>Oryzinae</taxon>
        <taxon>Oryza</taxon>
        <taxon>Oryza sativa</taxon>
    </lineage>
</organism>
<proteinExistence type="predicted"/>
<reference evidence="5" key="3">
    <citation type="journal article" date="2008" name="Nucleic Acids Res.">
        <title>The rice annotation project database (RAP-DB): 2008 update.</title>
        <authorList>
            <consortium name="The rice annotation project (RAP)"/>
        </authorList>
    </citation>
    <scope>GENOME REANNOTATION</scope>
    <source>
        <strain evidence="5">cv. Nipponbare</strain>
    </source>
</reference>
<dbReference type="Proteomes" id="UP000000763">
    <property type="component" value="Chromosome 1"/>
</dbReference>
<dbReference type="Proteomes" id="UP000817658">
    <property type="component" value="Chromosome 1"/>
</dbReference>
<evidence type="ECO:0000313" key="3">
    <source>
        <dbReference type="EMBL" id="BAD82299.1"/>
    </source>
</evidence>
<accession>Q5N7S9</accession>
<feature type="transmembrane region" description="Helical" evidence="2">
    <location>
        <begin position="144"/>
        <end position="161"/>
    </location>
</feature>
<gene>
    <name evidence="4" type="ORF">B1096A10.43</name>
    <name evidence="3" type="ORF">OJ1402_H07.4</name>
</gene>
<evidence type="ECO:0000313" key="4">
    <source>
        <dbReference type="EMBL" id="BAD82475.1"/>
    </source>
</evidence>
<sequence>MAWQRGGGREVERSHMRMDDEDITPLDTQNTSHELWRRTRREARRWTRSSRAFKSIWRPKSYHVRVYLGLPEQSVQKMSHKSHSDSIFDVLPMYGKQQGQSVSTWLITREDVPVSVAAMAVEVAHPHDGGGVGRIRRRRRRWRWPDLHLFYVCLWMEFMFVDVDEVYVCSHLVFGSVSISISSNGLMDSVVVVMNFWIWI</sequence>
<evidence type="ECO:0000313" key="5">
    <source>
        <dbReference type="Proteomes" id="UP000000763"/>
    </source>
</evidence>
<dbReference type="EMBL" id="AP003415">
    <property type="protein sequence ID" value="BAD82299.1"/>
    <property type="molecule type" value="Genomic_DNA"/>
</dbReference>
<reference evidence="5" key="2">
    <citation type="journal article" date="2005" name="Nature">
        <title>The map-based sequence of the rice genome.</title>
        <authorList>
            <consortium name="International rice genome sequencing project (IRGSP)"/>
            <person name="Matsumoto T."/>
            <person name="Wu J."/>
            <person name="Kanamori H."/>
            <person name="Katayose Y."/>
            <person name="Fujisawa M."/>
            <person name="Namiki N."/>
            <person name="Mizuno H."/>
            <person name="Yamamoto K."/>
            <person name="Antonio B.A."/>
            <person name="Baba T."/>
            <person name="Sakata K."/>
            <person name="Nagamura Y."/>
            <person name="Aoki H."/>
            <person name="Arikawa K."/>
            <person name="Arita K."/>
            <person name="Bito T."/>
            <person name="Chiden Y."/>
            <person name="Fujitsuka N."/>
            <person name="Fukunaka R."/>
            <person name="Hamada M."/>
            <person name="Harada C."/>
            <person name="Hayashi A."/>
            <person name="Hijishita S."/>
            <person name="Honda M."/>
            <person name="Hosokawa S."/>
            <person name="Ichikawa Y."/>
            <person name="Idonuma A."/>
            <person name="Iijima M."/>
            <person name="Ikeda M."/>
            <person name="Ikeno M."/>
            <person name="Ito K."/>
            <person name="Ito S."/>
            <person name="Ito T."/>
            <person name="Ito Y."/>
            <person name="Ito Y."/>
            <person name="Iwabuchi A."/>
            <person name="Kamiya K."/>
            <person name="Karasawa W."/>
            <person name="Kurita K."/>
            <person name="Katagiri S."/>
            <person name="Kikuta A."/>
            <person name="Kobayashi H."/>
            <person name="Kobayashi N."/>
            <person name="Machita K."/>
            <person name="Maehara T."/>
            <person name="Masukawa M."/>
            <person name="Mizubayashi T."/>
            <person name="Mukai Y."/>
            <person name="Nagasaki H."/>
            <person name="Nagata Y."/>
            <person name="Naito S."/>
            <person name="Nakashima M."/>
            <person name="Nakama Y."/>
            <person name="Nakamichi Y."/>
            <person name="Nakamura M."/>
            <person name="Meguro A."/>
            <person name="Negishi M."/>
            <person name="Ohta I."/>
            <person name="Ohta T."/>
            <person name="Okamoto M."/>
            <person name="Ono N."/>
            <person name="Saji S."/>
            <person name="Sakaguchi M."/>
            <person name="Sakai K."/>
            <person name="Shibata M."/>
            <person name="Shimokawa T."/>
            <person name="Song J."/>
            <person name="Takazaki Y."/>
            <person name="Terasawa K."/>
            <person name="Tsugane M."/>
            <person name="Tsuji K."/>
            <person name="Ueda S."/>
            <person name="Waki K."/>
            <person name="Yamagata H."/>
            <person name="Yamamoto M."/>
            <person name="Yamamoto S."/>
            <person name="Yamane H."/>
            <person name="Yoshiki S."/>
            <person name="Yoshihara R."/>
            <person name="Yukawa K."/>
            <person name="Zhong H."/>
            <person name="Yano M."/>
            <person name="Yuan Q."/>
            <person name="Ouyang S."/>
            <person name="Liu J."/>
            <person name="Jones K.M."/>
            <person name="Gansberger K."/>
            <person name="Moffat K."/>
            <person name="Hill J."/>
            <person name="Bera J."/>
            <person name="Fadrosh D."/>
            <person name="Jin S."/>
            <person name="Johri S."/>
            <person name="Kim M."/>
            <person name="Overton L."/>
            <person name="Reardon M."/>
            <person name="Tsitrin T."/>
            <person name="Vuong H."/>
            <person name="Weaver B."/>
            <person name="Ciecko A."/>
            <person name="Tallon L."/>
            <person name="Jackson J."/>
            <person name="Pai G."/>
            <person name="Aken S.V."/>
            <person name="Utterback T."/>
            <person name="Reidmuller S."/>
            <person name="Feldblyum T."/>
            <person name="Hsiao J."/>
            <person name="Zismann V."/>
            <person name="Iobst S."/>
            <person name="de Vazeille A.R."/>
            <person name="Buell C.R."/>
            <person name="Ying K."/>
            <person name="Li Y."/>
            <person name="Lu T."/>
            <person name="Huang Y."/>
            <person name="Zhao Q."/>
            <person name="Feng Q."/>
            <person name="Zhang L."/>
            <person name="Zhu J."/>
            <person name="Weng Q."/>
            <person name="Mu J."/>
            <person name="Lu Y."/>
            <person name="Fan D."/>
            <person name="Liu Y."/>
            <person name="Guan J."/>
            <person name="Zhang Y."/>
            <person name="Yu S."/>
            <person name="Liu X."/>
            <person name="Zhang Y."/>
            <person name="Hong G."/>
            <person name="Han B."/>
            <person name="Choisne N."/>
            <person name="Demange N."/>
            <person name="Orjeda G."/>
            <person name="Samain S."/>
            <person name="Cattolico L."/>
            <person name="Pelletier E."/>
            <person name="Couloux A."/>
            <person name="Segurens B."/>
            <person name="Wincker P."/>
            <person name="D'Hont A."/>
            <person name="Scarpelli C."/>
            <person name="Weissenbach J."/>
            <person name="Salanoubat M."/>
            <person name="Quetier F."/>
            <person name="Yu Y."/>
            <person name="Kim H.R."/>
            <person name="Rambo T."/>
            <person name="Currie J."/>
            <person name="Collura K."/>
            <person name="Luo M."/>
            <person name="Yang T."/>
            <person name="Ammiraju J.S.S."/>
            <person name="Engler F."/>
            <person name="Soderlund C."/>
            <person name="Wing R.A."/>
            <person name="Palmer L.E."/>
            <person name="de la Bastide M."/>
            <person name="Spiegel L."/>
            <person name="Nascimento L."/>
            <person name="Zutavern T."/>
            <person name="O'Shaughnessy A."/>
            <person name="Dike S."/>
            <person name="Dedhia N."/>
            <person name="Preston R."/>
            <person name="Balija V."/>
            <person name="McCombie W.R."/>
            <person name="Chow T."/>
            <person name="Chen H."/>
            <person name="Chung M."/>
            <person name="Chen C."/>
            <person name="Shaw J."/>
            <person name="Wu H."/>
            <person name="Hsiao K."/>
            <person name="Chao Y."/>
            <person name="Chu M."/>
            <person name="Cheng C."/>
            <person name="Hour A."/>
            <person name="Lee P."/>
            <person name="Lin S."/>
            <person name="Lin Y."/>
            <person name="Liou J."/>
            <person name="Liu S."/>
            <person name="Hsing Y."/>
            <person name="Raghuvanshi S."/>
            <person name="Mohanty A."/>
            <person name="Bharti A.K."/>
            <person name="Gaur A."/>
            <person name="Gupta V."/>
            <person name="Kumar D."/>
            <person name="Ravi V."/>
            <person name="Vij S."/>
            <person name="Kapur A."/>
            <person name="Khurana P."/>
            <person name="Khurana P."/>
            <person name="Khurana J.P."/>
            <person name="Tyagi A.K."/>
            <person name="Gaikwad K."/>
            <person name="Singh A."/>
            <person name="Dalal V."/>
            <person name="Srivastava S."/>
            <person name="Dixit A."/>
            <person name="Pal A.K."/>
            <person name="Ghazi I.A."/>
            <person name="Yadav M."/>
            <person name="Pandit A."/>
            <person name="Bhargava A."/>
            <person name="Sureshbabu K."/>
            <person name="Batra K."/>
            <person name="Sharma T.R."/>
            <person name="Mohapatra T."/>
            <person name="Singh N.K."/>
            <person name="Messing J."/>
            <person name="Nelson A.B."/>
            <person name="Fuks G."/>
            <person name="Kavchok S."/>
            <person name="Keizer G."/>
            <person name="Linton E."/>
            <person name="Llaca V."/>
            <person name="Song R."/>
            <person name="Tanyolac B."/>
            <person name="Young S."/>
            <person name="Ho-Il K."/>
            <person name="Hahn J.H."/>
            <person name="Sangsakoo G."/>
            <person name="Vanavichit A."/>
            <person name="de Mattos Luiz.A.T."/>
            <person name="Zimmer P.D."/>
            <person name="Malone G."/>
            <person name="Dellagostin O."/>
            <person name="de Oliveira A.C."/>
            <person name="Bevan M."/>
            <person name="Bancroft I."/>
            <person name="Minx P."/>
            <person name="Cordum H."/>
            <person name="Wilson R."/>
            <person name="Cheng Z."/>
            <person name="Jin W."/>
            <person name="Jiang J."/>
            <person name="Leong S.A."/>
            <person name="Iwama H."/>
            <person name="Gojobori T."/>
            <person name="Itoh T."/>
            <person name="Niimura Y."/>
            <person name="Fujii Y."/>
            <person name="Habara T."/>
            <person name="Sakai H."/>
            <person name="Sato Y."/>
            <person name="Wilson G."/>
            <person name="Kumar K."/>
            <person name="McCouch S."/>
            <person name="Juretic N."/>
            <person name="Hoen D."/>
            <person name="Wright S."/>
            <person name="Bruskiewich R."/>
            <person name="Bureau T."/>
            <person name="Miyao A."/>
            <person name="Hirochika H."/>
            <person name="Nishikawa T."/>
            <person name="Kadowaki K."/>
            <person name="Sugiura M."/>
            <person name="Burr B."/>
            <person name="Sasaki T."/>
        </authorList>
    </citation>
    <scope>NUCLEOTIDE SEQUENCE [LARGE SCALE GENOMIC DNA]</scope>
    <source>
        <strain evidence="5">cv. Nipponbare</strain>
    </source>
</reference>
<feature type="transmembrane region" description="Helical" evidence="2">
    <location>
        <begin position="173"/>
        <end position="198"/>
    </location>
</feature>
<dbReference type="EMBL" id="AP003442">
    <property type="protein sequence ID" value="BAD82475.1"/>
    <property type="molecule type" value="Genomic_DNA"/>
</dbReference>
<dbReference type="AlphaFoldDB" id="Q5N7S9"/>
<keyword evidence="2" id="KW-0472">Membrane</keyword>
<evidence type="ECO:0000256" key="1">
    <source>
        <dbReference type="SAM" id="MobiDB-lite"/>
    </source>
</evidence>
<protein>
    <submittedName>
        <fullName evidence="4">Uncharacterized protein</fullName>
    </submittedName>
</protein>
<feature type="compositionally biased region" description="Basic and acidic residues" evidence="1">
    <location>
        <begin position="7"/>
        <end position="18"/>
    </location>
</feature>
<reference evidence="4" key="1">
    <citation type="journal article" date="2002" name="Nature">
        <title>The genome sequence and structure of rice chromosome 1.</title>
        <authorList>
            <person name="Sasaki T."/>
            <person name="Matsumoto T."/>
            <person name="Yamamoto K."/>
            <person name="Sakata K."/>
            <person name="Baba T."/>
            <person name="Katayose Y."/>
            <person name="Wu J."/>
            <person name="Niimura Y."/>
            <person name="Cheng Z."/>
            <person name="Nagamura Y."/>
            <person name="Antonio B.A."/>
            <person name="Kanamori H."/>
            <person name="Hosokawa S."/>
            <person name="Masukawa M."/>
            <person name="Arikawa K."/>
            <person name="Chiden Y."/>
            <person name="Hayashi M."/>
            <person name="Okamoto M."/>
            <person name="Ando T."/>
            <person name="Aoki H."/>
            <person name="Arita K."/>
            <person name="Hamada M."/>
            <person name="Harada C."/>
            <person name="Hijishita S."/>
            <person name="Honda M."/>
            <person name="Ichikawa Y."/>
            <person name="Idonuma A."/>
            <person name="Iijima M."/>
            <person name="Ikeda M."/>
            <person name="Ikeno M."/>
            <person name="Itoh S."/>
            <person name="Itoh T."/>
            <person name="Itoh Y."/>
            <person name="Itoh Y."/>
            <person name="Iwabuchi A."/>
            <person name="Kamiya K."/>
            <person name="Karasawa W."/>
            <person name="Katagiri S."/>
            <person name="Kikuta A."/>
            <person name="Kobayashi N."/>
            <person name="Kono I."/>
            <person name="Machita K."/>
            <person name="Maehara T."/>
            <person name="Mizuno H."/>
            <person name="Mizubayashi T."/>
            <person name="Mukai Y."/>
            <person name="Nagasaki H."/>
            <person name="Nakashima M."/>
            <person name="Nakama Y."/>
            <person name="Nakamichi Y."/>
            <person name="Nakamura M."/>
            <person name="Namiki N."/>
            <person name="Negishi M."/>
            <person name="Ohta I."/>
            <person name="Ono N."/>
            <person name="Saji S."/>
            <person name="Sakai K."/>
            <person name="Shibata M."/>
            <person name="Shimokawa T."/>
            <person name="Shomura A."/>
            <person name="Song J."/>
            <person name="Takazaki Y."/>
            <person name="Terasawa K."/>
            <person name="Tsuji K."/>
            <person name="Waki K."/>
            <person name="Yamagata H."/>
            <person name="Yamane H."/>
            <person name="Yoshiki S."/>
            <person name="Yoshihara R."/>
            <person name="Yukawa K."/>
            <person name="Zhong H."/>
            <person name="Iwama H."/>
            <person name="Endo T."/>
            <person name="Ito H."/>
            <person name="Hahn J.H."/>
            <person name="Kim H.I."/>
            <person name="Eun M.Y."/>
            <person name="Yano M."/>
            <person name="Jiang J."/>
            <person name="Gojobori T."/>
        </authorList>
    </citation>
    <scope>NUCLEOTIDE SEQUENCE</scope>
</reference>